<name>A0AAU9DM81_9LACO</name>
<dbReference type="NCBIfam" id="TIGR00350">
    <property type="entry name" value="lytR_cpsA_psr"/>
    <property type="match status" value="1"/>
</dbReference>
<evidence type="ECO:0000256" key="1">
    <source>
        <dbReference type="ARBA" id="ARBA00006068"/>
    </source>
</evidence>
<dbReference type="Gene3D" id="3.40.630.190">
    <property type="entry name" value="LCP protein"/>
    <property type="match status" value="1"/>
</dbReference>
<accession>A0AAU9DM81</accession>
<gene>
    <name evidence="3" type="ORF">KIMC2_05350</name>
</gene>
<dbReference type="KEGG" id="xak:KIMC2_05350"/>
<dbReference type="EMBL" id="AP026801">
    <property type="protein sequence ID" value="BDR55973.1"/>
    <property type="molecule type" value="Genomic_DNA"/>
</dbReference>
<evidence type="ECO:0000313" key="4">
    <source>
        <dbReference type="Proteomes" id="UP001321804"/>
    </source>
</evidence>
<proteinExistence type="inferred from homology"/>
<dbReference type="PANTHER" id="PTHR33392">
    <property type="entry name" value="POLYISOPRENYL-TEICHOIC ACID--PEPTIDOGLYCAN TEICHOIC ACID TRANSFERASE TAGU"/>
    <property type="match status" value="1"/>
</dbReference>
<evidence type="ECO:0000313" key="3">
    <source>
        <dbReference type="EMBL" id="BDR55973.1"/>
    </source>
</evidence>
<feature type="domain" description="Cell envelope-related transcriptional attenuator" evidence="2">
    <location>
        <begin position="59"/>
        <end position="206"/>
    </location>
</feature>
<protein>
    <submittedName>
        <fullName evidence="3">Transcriptional regulator</fullName>
    </submittedName>
</protein>
<dbReference type="AlphaFoldDB" id="A0AAU9DM81"/>
<organism evidence="3 4">
    <name type="scientific">Xylocopilactobacillus apis</name>
    <dbReference type="NCBI Taxonomy" id="2932183"/>
    <lineage>
        <taxon>Bacteria</taxon>
        <taxon>Bacillati</taxon>
        <taxon>Bacillota</taxon>
        <taxon>Bacilli</taxon>
        <taxon>Lactobacillales</taxon>
        <taxon>Lactobacillaceae</taxon>
        <taxon>Xylocopilactobacillus</taxon>
    </lineage>
</organism>
<comment type="similarity">
    <text evidence="1">Belongs to the LytR/CpsA/Psr (LCP) family.</text>
</comment>
<evidence type="ECO:0000259" key="2">
    <source>
        <dbReference type="Pfam" id="PF03816"/>
    </source>
</evidence>
<dbReference type="PANTHER" id="PTHR33392:SF6">
    <property type="entry name" value="POLYISOPRENYL-TEICHOIC ACID--PEPTIDOGLYCAN TEICHOIC ACID TRANSFERASE TAGU"/>
    <property type="match status" value="1"/>
</dbReference>
<reference evidence="3 4" key="1">
    <citation type="journal article" date="2023" name="Microbiol. Spectr.">
        <title>Symbiosis of Carpenter Bees with Uncharacterized Lactic Acid Bacteria Showing NAD Auxotrophy.</title>
        <authorList>
            <person name="Kawasaki S."/>
            <person name="Ozawa K."/>
            <person name="Mori T."/>
            <person name="Yamamoto A."/>
            <person name="Ito M."/>
            <person name="Ohkuma M."/>
            <person name="Sakamoto M."/>
            <person name="Matsutani M."/>
        </authorList>
    </citation>
    <scope>NUCLEOTIDE SEQUENCE [LARGE SCALE GENOMIC DNA]</scope>
    <source>
        <strain evidence="3 4">KimC2</strain>
    </source>
</reference>
<dbReference type="Proteomes" id="UP001321804">
    <property type="component" value="Chromosome"/>
</dbReference>
<dbReference type="Pfam" id="PF03816">
    <property type="entry name" value="LytR_cpsA_psr"/>
    <property type="match status" value="1"/>
</dbReference>
<keyword evidence="4" id="KW-1185">Reference proteome</keyword>
<dbReference type="InterPro" id="IPR004474">
    <property type="entry name" value="LytR_CpsA_psr"/>
</dbReference>
<dbReference type="InterPro" id="IPR050922">
    <property type="entry name" value="LytR/CpsA/Psr_CW_biosynth"/>
</dbReference>
<sequence>MSVGVYACKYYTEARTKINKTFRPNHDKNADIRIKKKQNLSVLILGIDTGEEGRIDRGNSDTMIVATVNPDDKKMQLVSIPRDTAAQICGNKEFKMTKINAAYNIGGAPMAKRTVSELLNVPINYYITLDMKGLEKVVNAVGGIDVDVPFTFTSEATGGQTFNKGMRHLDGGMALAYSRMRHEDPDGDYGRQKRQQQVIKAIIQRAISFNGIQHFSGLLDSISSSMATDISFDNMVGLFNNYRSAADNMSSDSLKGQNAWVQTPDYDFPLSFQIVSNTELQRVSDKLRTGLGLEKTPINNAETKENALNPNFKFDVTYDQNYVIQPLDQ</sequence>